<organism evidence="2">
    <name type="scientific">marine sediment metagenome</name>
    <dbReference type="NCBI Taxonomy" id="412755"/>
    <lineage>
        <taxon>unclassified sequences</taxon>
        <taxon>metagenomes</taxon>
        <taxon>ecological metagenomes</taxon>
    </lineage>
</organism>
<accession>X1MJ66</accession>
<protein>
    <submittedName>
        <fullName evidence="2">Uncharacterized protein</fullName>
    </submittedName>
</protein>
<proteinExistence type="predicted"/>
<gene>
    <name evidence="2" type="ORF">S06H3_14273</name>
</gene>
<feature type="non-terminal residue" evidence="2">
    <location>
        <position position="428"/>
    </location>
</feature>
<dbReference type="EMBL" id="BARV01006979">
    <property type="protein sequence ID" value="GAI18096.1"/>
    <property type="molecule type" value="Genomic_DNA"/>
</dbReference>
<comment type="caution">
    <text evidence="2">The sequence shown here is derived from an EMBL/GenBank/DDBJ whole genome shotgun (WGS) entry which is preliminary data.</text>
</comment>
<evidence type="ECO:0000256" key="1">
    <source>
        <dbReference type="SAM" id="MobiDB-lite"/>
    </source>
</evidence>
<evidence type="ECO:0000313" key="2">
    <source>
        <dbReference type="EMBL" id="GAI18096.1"/>
    </source>
</evidence>
<name>X1MJ66_9ZZZZ</name>
<dbReference type="AlphaFoldDB" id="X1MJ66"/>
<sequence length="428" mass="47532">MRKVIINTTMVEKSGQEQESYAIAKQGILYALDKLNTWQGTAPDYDSTNWLNAQNWDAGNWNSYNLNGDGESEVEIRIDKDDIPHPEDSDPAFDSTDDDNGDESHITIESRDSARKMVTLQAIAKNNSPLLDYVRFINSDTTFQDNIFHETGEGSLIEGNAPFSILGNVTWASGSKNDIQLEETTSKVLIYGTIRNDGVDELKINGDNARQGYYYFFDPDDASYDDPDFFDTAEGHYFSSAHLPSCYDYSETPSPAYYYGGPQSASWPEIKEARYQNLASGTNCYIDNDTEINKESEWANHDNDNNYPDYDNDVEDEWFPDTAASTSWHYYPYAPRLVLNNIDTGGGTGPDLSQYIPPVTLNTIDYSSITNGIIYAQGDVSVSGIIPTGQNLTIVSGGNIFIDSNVSKETNTASLALLAKQSIVLNPT</sequence>
<reference evidence="2" key="1">
    <citation type="journal article" date="2014" name="Front. Microbiol.">
        <title>High frequency of phylogenetically diverse reductive dehalogenase-homologous genes in deep subseafloor sedimentary metagenomes.</title>
        <authorList>
            <person name="Kawai M."/>
            <person name="Futagami T."/>
            <person name="Toyoda A."/>
            <person name="Takaki Y."/>
            <person name="Nishi S."/>
            <person name="Hori S."/>
            <person name="Arai W."/>
            <person name="Tsubouchi T."/>
            <person name="Morono Y."/>
            <person name="Uchiyama I."/>
            <person name="Ito T."/>
            <person name="Fujiyama A."/>
            <person name="Inagaki F."/>
            <person name="Takami H."/>
        </authorList>
    </citation>
    <scope>NUCLEOTIDE SEQUENCE</scope>
    <source>
        <strain evidence="2">Expedition CK06-06</strain>
    </source>
</reference>
<feature type="compositionally biased region" description="Acidic residues" evidence="1">
    <location>
        <begin position="89"/>
        <end position="101"/>
    </location>
</feature>
<feature type="region of interest" description="Disordered" evidence="1">
    <location>
        <begin position="81"/>
        <end position="104"/>
    </location>
</feature>